<dbReference type="AlphaFoldDB" id="A0A8D8RIS1"/>
<name>A0A8D8RIS1_9HEMI</name>
<accession>A0A8D8RIS1</accession>
<proteinExistence type="predicted"/>
<protein>
    <submittedName>
        <fullName evidence="1">Uncharacterized protein</fullName>
    </submittedName>
</protein>
<evidence type="ECO:0000313" key="1">
    <source>
        <dbReference type="EMBL" id="CAG6649811.1"/>
    </source>
</evidence>
<sequence length="108" mass="12104">MFVTKTLNSSLSSDNIAYLVYCLDWSLFENTVSVDPKQMKDSVEAKIGQSSALLRPLLNKCFVTLQDPLLNKQLFYQIFEEVLAEIFPELLHPISTSSISSQPSDTGN</sequence>
<organism evidence="1">
    <name type="scientific">Cacopsylla melanoneura</name>
    <dbReference type="NCBI Taxonomy" id="428564"/>
    <lineage>
        <taxon>Eukaryota</taxon>
        <taxon>Metazoa</taxon>
        <taxon>Ecdysozoa</taxon>
        <taxon>Arthropoda</taxon>
        <taxon>Hexapoda</taxon>
        <taxon>Insecta</taxon>
        <taxon>Pterygota</taxon>
        <taxon>Neoptera</taxon>
        <taxon>Paraneoptera</taxon>
        <taxon>Hemiptera</taxon>
        <taxon>Sternorrhyncha</taxon>
        <taxon>Psylloidea</taxon>
        <taxon>Psyllidae</taxon>
        <taxon>Psyllinae</taxon>
        <taxon>Cacopsylla</taxon>
    </lineage>
</organism>
<reference evidence="1" key="1">
    <citation type="submission" date="2021-05" db="EMBL/GenBank/DDBJ databases">
        <authorList>
            <person name="Alioto T."/>
            <person name="Alioto T."/>
            <person name="Gomez Garrido J."/>
        </authorList>
    </citation>
    <scope>NUCLEOTIDE SEQUENCE</scope>
</reference>
<dbReference type="EMBL" id="HBUF01160067">
    <property type="protein sequence ID" value="CAG6649811.1"/>
    <property type="molecule type" value="Transcribed_RNA"/>
</dbReference>